<reference evidence="3" key="1">
    <citation type="submission" date="2012-12" db="EMBL/GenBank/DDBJ databases">
        <authorList>
            <person name="Hellsten U."/>
            <person name="Grimwood J."/>
            <person name="Chapman J.A."/>
            <person name="Shapiro H."/>
            <person name="Aerts A."/>
            <person name="Otillar R.P."/>
            <person name="Terry A.Y."/>
            <person name="Boore J.L."/>
            <person name="Simakov O."/>
            <person name="Marletaz F."/>
            <person name="Cho S.-J."/>
            <person name="Edsinger-Gonzales E."/>
            <person name="Havlak P."/>
            <person name="Kuo D.-H."/>
            <person name="Larsson T."/>
            <person name="Lv J."/>
            <person name="Arendt D."/>
            <person name="Savage R."/>
            <person name="Osoegawa K."/>
            <person name="de Jong P."/>
            <person name="Lindberg D.R."/>
            <person name="Seaver E.C."/>
            <person name="Weisblat D.A."/>
            <person name="Putnam N.H."/>
            <person name="Grigoriev I.V."/>
            <person name="Rokhsar D.S."/>
        </authorList>
    </citation>
    <scope>NUCLEOTIDE SEQUENCE</scope>
</reference>
<proteinExistence type="predicted"/>
<accession>T1EV53</accession>
<evidence type="ECO:0000313" key="1">
    <source>
        <dbReference type="EMBL" id="ESN94401.1"/>
    </source>
</evidence>
<dbReference type="RefSeq" id="XP_009027475.1">
    <property type="nucleotide sequence ID" value="XM_009029227.1"/>
</dbReference>
<keyword evidence="3" id="KW-1185">Reference proteome</keyword>
<reference evidence="2" key="3">
    <citation type="submission" date="2015-06" db="UniProtKB">
        <authorList>
            <consortium name="EnsemblMetazoa"/>
        </authorList>
    </citation>
    <scope>IDENTIFICATION</scope>
</reference>
<sequence length="117" mass="13343">MHWTIGSSLTSNLWQGGFKTLQHMNMHYDVIYVHSTAPPLHLPPPAIIHSCSRCLHARNTRELEGESRNLDSRMKFTLVVFKWFLNGPLEVQFYIFISDPTLLPHSISAVSANLISK</sequence>
<name>T1EV53_HELRO</name>
<dbReference type="EMBL" id="AMQM01001605">
    <property type="status" value="NOT_ANNOTATED_CDS"/>
    <property type="molecule type" value="Genomic_DNA"/>
</dbReference>
<reference evidence="1 3" key="2">
    <citation type="journal article" date="2013" name="Nature">
        <title>Insights into bilaterian evolution from three spiralian genomes.</title>
        <authorList>
            <person name="Simakov O."/>
            <person name="Marletaz F."/>
            <person name="Cho S.J."/>
            <person name="Edsinger-Gonzales E."/>
            <person name="Havlak P."/>
            <person name="Hellsten U."/>
            <person name="Kuo D.H."/>
            <person name="Larsson T."/>
            <person name="Lv J."/>
            <person name="Arendt D."/>
            <person name="Savage R."/>
            <person name="Osoegawa K."/>
            <person name="de Jong P."/>
            <person name="Grimwood J."/>
            <person name="Chapman J.A."/>
            <person name="Shapiro H."/>
            <person name="Aerts A."/>
            <person name="Otillar R.P."/>
            <person name="Terry A.Y."/>
            <person name="Boore J.L."/>
            <person name="Grigoriev I.V."/>
            <person name="Lindberg D.R."/>
            <person name="Seaver E.C."/>
            <person name="Weisblat D.A."/>
            <person name="Putnam N.H."/>
            <person name="Rokhsar D.S."/>
        </authorList>
    </citation>
    <scope>NUCLEOTIDE SEQUENCE</scope>
</reference>
<dbReference type="AlphaFoldDB" id="T1EV53"/>
<gene>
    <name evidence="2" type="primary">20200453</name>
    <name evidence="1" type="ORF">HELRODRAFT_164233</name>
</gene>
<organism evidence="2 3">
    <name type="scientific">Helobdella robusta</name>
    <name type="common">Californian leech</name>
    <dbReference type="NCBI Taxonomy" id="6412"/>
    <lineage>
        <taxon>Eukaryota</taxon>
        <taxon>Metazoa</taxon>
        <taxon>Spiralia</taxon>
        <taxon>Lophotrochozoa</taxon>
        <taxon>Annelida</taxon>
        <taxon>Clitellata</taxon>
        <taxon>Hirudinea</taxon>
        <taxon>Rhynchobdellida</taxon>
        <taxon>Glossiphoniidae</taxon>
        <taxon>Helobdella</taxon>
    </lineage>
</organism>
<dbReference type="CTD" id="20200453"/>
<dbReference type="Proteomes" id="UP000015101">
    <property type="component" value="Unassembled WGS sequence"/>
</dbReference>
<evidence type="ECO:0000313" key="3">
    <source>
        <dbReference type="Proteomes" id="UP000015101"/>
    </source>
</evidence>
<dbReference type="GeneID" id="20200453"/>
<dbReference type="HOGENOM" id="CLU_2087426_0_0_1"/>
<evidence type="ECO:0000313" key="2">
    <source>
        <dbReference type="EnsemblMetazoa" id="HelroP164233"/>
    </source>
</evidence>
<dbReference type="EMBL" id="KB097571">
    <property type="protein sequence ID" value="ESN94401.1"/>
    <property type="molecule type" value="Genomic_DNA"/>
</dbReference>
<dbReference type="InParanoid" id="T1EV53"/>
<protein>
    <submittedName>
        <fullName evidence="1 2">Uncharacterized protein</fullName>
    </submittedName>
</protein>
<dbReference type="EnsemblMetazoa" id="HelroT164233">
    <property type="protein sequence ID" value="HelroP164233"/>
    <property type="gene ID" value="HelroG164233"/>
</dbReference>
<dbReference type="KEGG" id="hro:HELRODRAFT_164233"/>